<evidence type="ECO:0000313" key="2">
    <source>
        <dbReference type="Proteomes" id="UP000790787"/>
    </source>
</evidence>
<keyword evidence="1" id="KW-0227">DNA damage</keyword>
<name>A0A1S4AP17_TOBAC</name>
<keyword evidence="1" id="KW-0067">ATP-binding</keyword>
<dbReference type="GO" id="GO:0043139">
    <property type="term" value="F:5'-3' DNA helicase activity"/>
    <property type="evidence" value="ECO:0007669"/>
    <property type="project" value="UniProtKB-EC"/>
</dbReference>
<dbReference type="KEGG" id="nta:107799771"/>
<dbReference type="EC" id="5.6.2.3" evidence="1"/>
<keyword evidence="1" id="KW-0233">DNA recombination</keyword>
<sequence length="140" mass="16150">MRAKTDPSFCEYLLRIGNGEEKTDNYDKIEIPDYFVIPFISEKESLDLLFRATFPDLHTCSDMFSMTSRVILMTKSDFVDEMNELLIAHFPGDARTYIAFDETIEANDQSQYEDFLHTLHSAGLPPHKLTLIKHCPVILL</sequence>
<evidence type="ECO:0000313" key="3">
    <source>
        <dbReference type="RefSeq" id="XP_016478404.2"/>
    </source>
</evidence>
<accession>A0A1S4AP17</accession>
<keyword evidence="2" id="KW-1185">Reference proteome</keyword>
<dbReference type="GO" id="GO:0016887">
    <property type="term" value="F:ATP hydrolysis activity"/>
    <property type="evidence" value="ECO:0007669"/>
    <property type="project" value="RHEA"/>
</dbReference>
<dbReference type="GO" id="GO:0005524">
    <property type="term" value="F:ATP binding"/>
    <property type="evidence" value="ECO:0007669"/>
    <property type="project" value="UniProtKB-KW"/>
</dbReference>
<dbReference type="GO" id="GO:0006310">
    <property type="term" value="P:DNA recombination"/>
    <property type="evidence" value="ECO:0007669"/>
    <property type="project" value="UniProtKB-KW"/>
</dbReference>
<dbReference type="PaxDb" id="4097-A0A1S4AP17"/>
<dbReference type="RefSeq" id="XP_016478404.1">
    <property type="nucleotide sequence ID" value="XM_016622918.1"/>
</dbReference>
<dbReference type="InterPro" id="IPR027417">
    <property type="entry name" value="P-loop_NTPase"/>
</dbReference>
<comment type="cofactor">
    <cofactor evidence="1">
        <name>Mg(2+)</name>
        <dbReference type="ChEBI" id="CHEBI:18420"/>
    </cofactor>
</comment>
<reference evidence="3" key="2">
    <citation type="submission" date="2025-08" db="UniProtKB">
        <authorList>
            <consortium name="RefSeq"/>
        </authorList>
    </citation>
    <scope>IDENTIFICATION</scope>
    <source>
        <tissue evidence="3">Leaf</tissue>
    </source>
</reference>
<dbReference type="OrthoDB" id="1302464at2759"/>
<keyword evidence="1" id="KW-0378">Hydrolase</keyword>
<proteinExistence type="inferred from homology"/>
<dbReference type="RefSeq" id="XP_016478404.2">
    <property type="nucleotide sequence ID" value="XM_016622918.2"/>
</dbReference>
<organism evidence="2 3">
    <name type="scientific">Nicotiana tabacum</name>
    <name type="common">Common tobacco</name>
    <dbReference type="NCBI Taxonomy" id="4097"/>
    <lineage>
        <taxon>Eukaryota</taxon>
        <taxon>Viridiplantae</taxon>
        <taxon>Streptophyta</taxon>
        <taxon>Embryophyta</taxon>
        <taxon>Tracheophyta</taxon>
        <taxon>Spermatophyta</taxon>
        <taxon>Magnoliopsida</taxon>
        <taxon>eudicotyledons</taxon>
        <taxon>Gunneridae</taxon>
        <taxon>Pentapetalae</taxon>
        <taxon>asterids</taxon>
        <taxon>lamiids</taxon>
        <taxon>Solanales</taxon>
        <taxon>Solanaceae</taxon>
        <taxon>Nicotianoideae</taxon>
        <taxon>Nicotianeae</taxon>
        <taxon>Nicotiana</taxon>
    </lineage>
</organism>
<comment type="similarity">
    <text evidence="1">Belongs to the helicase family.</text>
</comment>
<keyword evidence="1" id="KW-0347">Helicase</keyword>
<evidence type="ECO:0000256" key="1">
    <source>
        <dbReference type="RuleBase" id="RU363044"/>
    </source>
</evidence>
<dbReference type="GeneID" id="107799771"/>
<dbReference type="Proteomes" id="UP000790787">
    <property type="component" value="Chromosome 5"/>
</dbReference>
<dbReference type="InterPro" id="IPR010285">
    <property type="entry name" value="DNA_helicase_pif1-like_DEAD"/>
</dbReference>
<dbReference type="AlphaFoldDB" id="A0A1S4AP17"/>
<dbReference type="Gene3D" id="3.40.50.300">
    <property type="entry name" value="P-loop containing nucleotide triphosphate hydrolases"/>
    <property type="match status" value="1"/>
</dbReference>
<gene>
    <name evidence="3" type="primary">LOC107799771</name>
</gene>
<keyword evidence="1" id="KW-0234">DNA repair</keyword>
<dbReference type="Pfam" id="PF05970">
    <property type="entry name" value="PIF1"/>
    <property type="match status" value="1"/>
</dbReference>
<dbReference type="PANTHER" id="PTHR10492:SF100">
    <property type="entry name" value="ATP-DEPENDENT DNA HELICASE"/>
    <property type="match status" value="1"/>
</dbReference>
<dbReference type="GO" id="GO:0000723">
    <property type="term" value="P:telomere maintenance"/>
    <property type="evidence" value="ECO:0007669"/>
    <property type="project" value="InterPro"/>
</dbReference>
<comment type="catalytic activity">
    <reaction evidence="1">
        <text>ATP + H2O = ADP + phosphate + H(+)</text>
        <dbReference type="Rhea" id="RHEA:13065"/>
        <dbReference type="ChEBI" id="CHEBI:15377"/>
        <dbReference type="ChEBI" id="CHEBI:15378"/>
        <dbReference type="ChEBI" id="CHEBI:30616"/>
        <dbReference type="ChEBI" id="CHEBI:43474"/>
        <dbReference type="ChEBI" id="CHEBI:456216"/>
        <dbReference type="EC" id="5.6.2.3"/>
    </reaction>
</comment>
<dbReference type="GO" id="GO:0006281">
    <property type="term" value="P:DNA repair"/>
    <property type="evidence" value="ECO:0007669"/>
    <property type="project" value="UniProtKB-KW"/>
</dbReference>
<dbReference type="SUPFAM" id="SSF52540">
    <property type="entry name" value="P-loop containing nucleoside triphosphate hydrolases"/>
    <property type="match status" value="1"/>
</dbReference>
<reference evidence="2" key="1">
    <citation type="journal article" date="2014" name="Nat. Commun.">
        <title>The tobacco genome sequence and its comparison with those of tomato and potato.</title>
        <authorList>
            <person name="Sierro N."/>
            <person name="Battey J.N."/>
            <person name="Ouadi S."/>
            <person name="Bakaher N."/>
            <person name="Bovet L."/>
            <person name="Willig A."/>
            <person name="Goepfert S."/>
            <person name="Peitsch M.C."/>
            <person name="Ivanov N.V."/>
        </authorList>
    </citation>
    <scope>NUCLEOTIDE SEQUENCE [LARGE SCALE GENOMIC DNA]</scope>
</reference>
<protein>
    <recommendedName>
        <fullName evidence="1">ATP-dependent DNA helicase</fullName>
        <ecNumber evidence="1">5.6.2.3</ecNumber>
    </recommendedName>
</protein>
<dbReference type="STRING" id="4097.A0A1S4AP17"/>
<dbReference type="PANTHER" id="PTHR10492">
    <property type="match status" value="1"/>
</dbReference>
<keyword evidence="1" id="KW-0547">Nucleotide-binding</keyword>